<feature type="domain" description="SsuA/THI5-like" evidence="1">
    <location>
        <begin position="126"/>
        <end position="330"/>
    </location>
</feature>
<gene>
    <name evidence="2" type="ORF">OI25_3308</name>
</gene>
<organism evidence="2 3">
    <name type="scientific">Paraburkholderia fungorum</name>
    <dbReference type="NCBI Taxonomy" id="134537"/>
    <lineage>
        <taxon>Bacteria</taxon>
        <taxon>Pseudomonadati</taxon>
        <taxon>Pseudomonadota</taxon>
        <taxon>Betaproteobacteria</taxon>
        <taxon>Burkholderiales</taxon>
        <taxon>Burkholderiaceae</taxon>
        <taxon>Paraburkholderia</taxon>
    </lineage>
</organism>
<accession>A0AAU8SUJ1</accession>
<dbReference type="InterPro" id="IPR027939">
    <property type="entry name" value="NMT1/THI5"/>
</dbReference>
<dbReference type="SUPFAM" id="SSF53850">
    <property type="entry name" value="Periplasmic binding protein-like II"/>
    <property type="match status" value="1"/>
</dbReference>
<dbReference type="EMBL" id="CP010026">
    <property type="protein sequence ID" value="AJZ57611.1"/>
    <property type="molecule type" value="Genomic_DNA"/>
</dbReference>
<dbReference type="Gene3D" id="3.40.190.10">
    <property type="entry name" value="Periplasmic binding protein-like II"/>
    <property type="match status" value="2"/>
</dbReference>
<dbReference type="PANTHER" id="PTHR31528:SF3">
    <property type="entry name" value="THIAMINE BIOSYNTHESIS PROTEIN HI_0357-RELATED"/>
    <property type="match status" value="1"/>
</dbReference>
<evidence type="ECO:0000259" key="1">
    <source>
        <dbReference type="Pfam" id="PF09084"/>
    </source>
</evidence>
<dbReference type="PANTHER" id="PTHR31528">
    <property type="entry name" value="4-AMINO-5-HYDROXYMETHYL-2-METHYLPYRIMIDINE PHOSPHATE SYNTHASE THI11-RELATED"/>
    <property type="match status" value="1"/>
</dbReference>
<name>A0AAU8SUJ1_9BURK</name>
<dbReference type="Proteomes" id="UP000032614">
    <property type="component" value="Chromosome 1"/>
</dbReference>
<dbReference type="GO" id="GO:0009228">
    <property type="term" value="P:thiamine biosynthetic process"/>
    <property type="evidence" value="ECO:0007669"/>
    <property type="project" value="InterPro"/>
</dbReference>
<proteinExistence type="predicted"/>
<evidence type="ECO:0000313" key="3">
    <source>
        <dbReference type="Proteomes" id="UP000032614"/>
    </source>
</evidence>
<dbReference type="AlphaFoldDB" id="A0AAU8SUJ1"/>
<evidence type="ECO:0000313" key="2">
    <source>
        <dbReference type="EMBL" id="AJZ57611.1"/>
    </source>
</evidence>
<sequence length="413" mass="45228">MQLPQIFTQLSGVRASRAATRGEPHSFARMHTCARLSDLVRRRRMGRVARSLSSGFPTLTTIPTFTRSSAMRVPRLLSAYARIASCARSFVARTVSAAALAGAALAAPLVHAEDHVTLLTNWYAQAEHGGFYQAIATGIYKKYGLDVTIKMGGPQVNSMQLLAGGQADFLLGYDFQVLSSVEAGIPVTTVAAAFQYDPQGMMTHADVTSLGGLKNKTILVAGSGRTTWWPWLKAKYGYTEAQARPYTFNLQPFFADPNVAMQAYPSSETYQAEQAHANAHFFLFADDGYPPYNTTIVTMRDTLKNKPDVVARFVKASMEGWKSYLNDPAPANALIKKDNPQMSDGQLAYGVAQLKKLKLVTGGDAATQGIGTMTDARWKKTFEYMVDAKLLKPSTDYHSAYTLQYIQNAKVMP</sequence>
<protein>
    <submittedName>
        <fullName evidence="2">NMT1/THI5 like family protein</fullName>
    </submittedName>
</protein>
<dbReference type="Pfam" id="PF09084">
    <property type="entry name" value="NMT1"/>
    <property type="match status" value="1"/>
</dbReference>
<dbReference type="InterPro" id="IPR015168">
    <property type="entry name" value="SsuA/THI5"/>
</dbReference>
<reference evidence="2 3" key="1">
    <citation type="journal article" date="2015" name="Genome Announc.">
        <title>Complete genome sequences for 59 burkholderia isolates, both pathogenic and near neighbor.</title>
        <authorList>
            <person name="Johnson S.L."/>
            <person name="Bishop-Lilly K.A."/>
            <person name="Ladner J.T."/>
            <person name="Daligault H.E."/>
            <person name="Davenport K.W."/>
            <person name="Jaissle J."/>
            <person name="Frey K.G."/>
            <person name="Koroleva G.I."/>
            <person name="Bruce D.C."/>
            <person name="Coyne S.R."/>
            <person name="Broomall S.M."/>
            <person name="Li P.E."/>
            <person name="Teshima H."/>
            <person name="Gibbons H.S."/>
            <person name="Palacios G.F."/>
            <person name="Rosenzweig C.N."/>
            <person name="Redden C.L."/>
            <person name="Xu Y."/>
            <person name="Minogue T.D."/>
            <person name="Chain P.S."/>
        </authorList>
    </citation>
    <scope>NUCLEOTIDE SEQUENCE [LARGE SCALE GENOMIC DNA]</scope>
    <source>
        <strain evidence="2 3">ATCC BAA-463</strain>
    </source>
</reference>
<dbReference type="KEGG" id="bfn:OI25_3308"/>